<dbReference type="SUPFAM" id="SSF161098">
    <property type="entry name" value="MetI-like"/>
    <property type="match status" value="1"/>
</dbReference>
<proteinExistence type="inferred from homology"/>
<dbReference type="AlphaFoldDB" id="A0A1I4MRU7"/>
<dbReference type="FunFam" id="1.10.3720.10:FF:000033">
    <property type="entry name" value="Polar amino acid ABC transporter permease"/>
    <property type="match status" value="1"/>
</dbReference>
<evidence type="ECO:0000256" key="2">
    <source>
        <dbReference type="ARBA" id="ARBA00010072"/>
    </source>
</evidence>
<dbReference type="GO" id="GO:0043190">
    <property type="term" value="C:ATP-binding cassette (ABC) transporter complex"/>
    <property type="evidence" value="ECO:0007669"/>
    <property type="project" value="InterPro"/>
</dbReference>
<dbReference type="Pfam" id="PF00528">
    <property type="entry name" value="BPD_transp_1"/>
    <property type="match status" value="1"/>
</dbReference>
<sequence>MDFSFLGDYKYFFINGTRITIMLAFFAVLFGIMIGIILAMLKISHNKILRAIASSYIEFIRGTPLLVQLFIIYYGLPYLGIQFPDFPLFGQNIGDFMAGVIAMSINSGAYVAEIFRAGIQAVDKGQMEAARSLGMPYLMAMKKIILPQAFKNILPALGNEFIVVIKESAIVSIIGIHDLMYNADTVRGNTYKPFAPLIVAALIYFVVTFTLSKFVGLLEKRMDTA</sequence>
<dbReference type="PANTHER" id="PTHR30614">
    <property type="entry name" value="MEMBRANE COMPONENT OF AMINO ACID ABC TRANSPORTER"/>
    <property type="match status" value="1"/>
</dbReference>
<dbReference type="PROSITE" id="PS50928">
    <property type="entry name" value="ABC_TM1"/>
    <property type="match status" value="1"/>
</dbReference>
<dbReference type="GO" id="GO:0022857">
    <property type="term" value="F:transmembrane transporter activity"/>
    <property type="evidence" value="ECO:0007669"/>
    <property type="project" value="InterPro"/>
</dbReference>
<keyword evidence="5 9" id="KW-0812">Transmembrane</keyword>
<evidence type="ECO:0000259" key="10">
    <source>
        <dbReference type="PROSITE" id="PS50928"/>
    </source>
</evidence>
<comment type="subcellular location">
    <subcellularLocation>
        <location evidence="1 9">Cell membrane</location>
        <topology evidence="1 9">Multi-pass membrane protein</topology>
    </subcellularLocation>
</comment>
<keyword evidence="6" id="KW-0029">Amino-acid transport</keyword>
<dbReference type="Gene3D" id="1.10.3720.10">
    <property type="entry name" value="MetI-like"/>
    <property type="match status" value="1"/>
</dbReference>
<feature type="transmembrane region" description="Helical" evidence="9">
    <location>
        <begin position="53"/>
        <end position="76"/>
    </location>
</feature>
<evidence type="ECO:0000256" key="8">
    <source>
        <dbReference type="ARBA" id="ARBA00023136"/>
    </source>
</evidence>
<evidence type="ECO:0000256" key="4">
    <source>
        <dbReference type="ARBA" id="ARBA00022475"/>
    </source>
</evidence>
<keyword evidence="12" id="KW-1185">Reference proteome</keyword>
<keyword evidence="7 9" id="KW-1133">Transmembrane helix</keyword>
<evidence type="ECO:0000256" key="6">
    <source>
        <dbReference type="ARBA" id="ARBA00022970"/>
    </source>
</evidence>
<dbReference type="NCBIfam" id="TIGR01726">
    <property type="entry name" value="HEQRo_perm_3TM"/>
    <property type="match status" value="1"/>
</dbReference>
<feature type="transmembrane region" description="Helical" evidence="9">
    <location>
        <begin position="194"/>
        <end position="218"/>
    </location>
</feature>
<evidence type="ECO:0000256" key="9">
    <source>
        <dbReference type="RuleBase" id="RU363032"/>
    </source>
</evidence>
<keyword evidence="3 9" id="KW-0813">Transport</keyword>
<feature type="domain" description="ABC transmembrane type-1" evidence="10">
    <location>
        <begin position="17"/>
        <end position="215"/>
    </location>
</feature>
<dbReference type="InterPro" id="IPR000515">
    <property type="entry name" value="MetI-like"/>
</dbReference>
<dbReference type="OrthoDB" id="9787841at2"/>
<dbReference type="STRING" id="29563.SAMN02983006_02687"/>
<feature type="transmembrane region" description="Helical" evidence="9">
    <location>
        <begin position="153"/>
        <end position="174"/>
    </location>
</feature>
<dbReference type="InterPro" id="IPR035906">
    <property type="entry name" value="MetI-like_sf"/>
</dbReference>
<gene>
    <name evidence="11" type="ORF">SAMN02983006_02687</name>
</gene>
<evidence type="ECO:0000256" key="1">
    <source>
        <dbReference type="ARBA" id="ARBA00004651"/>
    </source>
</evidence>
<organism evidence="11 12">
    <name type="scientific">Halanaerobium salsuginis</name>
    <dbReference type="NCBI Taxonomy" id="29563"/>
    <lineage>
        <taxon>Bacteria</taxon>
        <taxon>Bacillati</taxon>
        <taxon>Bacillota</taxon>
        <taxon>Clostridia</taxon>
        <taxon>Halanaerobiales</taxon>
        <taxon>Halanaerobiaceae</taxon>
        <taxon>Halanaerobium</taxon>
    </lineage>
</organism>
<dbReference type="InterPro" id="IPR043429">
    <property type="entry name" value="ArtM/GltK/GlnP/TcyL/YhdX-like"/>
</dbReference>
<accession>A0A1I4MRU7</accession>
<evidence type="ECO:0000313" key="12">
    <source>
        <dbReference type="Proteomes" id="UP000199006"/>
    </source>
</evidence>
<dbReference type="InterPro" id="IPR010065">
    <property type="entry name" value="AA_ABC_transptr_permease_3TM"/>
</dbReference>
<reference evidence="11 12" key="1">
    <citation type="submission" date="2016-10" db="EMBL/GenBank/DDBJ databases">
        <authorList>
            <person name="de Groot N.N."/>
        </authorList>
    </citation>
    <scope>NUCLEOTIDE SEQUENCE [LARGE SCALE GENOMIC DNA]</scope>
    <source>
        <strain evidence="11 12">ATCC 51327</strain>
    </source>
</reference>
<evidence type="ECO:0000313" key="11">
    <source>
        <dbReference type="EMBL" id="SFM05790.1"/>
    </source>
</evidence>
<evidence type="ECO:0000256" key="7">
    <source>
        <dbReference type="ARBA" id="ARBA00022989"/>
    </source>
</evidence>
<feature type="transmembrane region" description="Helical" evidence="9">
    <location>
        <begin position="20"/>
        <end position="41"/>
    </location>
</feature>
<evidence type="ECO:0000256" key="3">
    <source>
        <dbReference type="ARBA" id="ARBA00022448"/>
    </source>
</evidence>
<dbReference type="Proteomes" id="UP000199006">
    <property type="component" value="Unassembled WGS sequence"/>
</dbReference>
<keyword evidence="8 9" id="KW-0472">Membrane</keyword>
<dbReference type="GO" id="GO:0006865">
    <property type="term" value="P:amino acid transport"/>
    <property type="evidence" value="ECO:0007669"/>
    <property type="project" value="UniProtKB-KW"/>
</dbReference>
<dbReference type="PANTHER" id="PTHR30614:SF20">
    <property type="entry name" value="GLUTAMINE TRANSPORT SYSTEM PERMEASE PROTEIN GLNP"/>
    <property type="match status" value="1"/>
</dbReference>
<dbReference type="RefSeq" id="WP_089862675.1">
    <property type="nucleotide sequence ID" value="NZ_FOTI01000058.1"/>
</dbReference>
<keyword evidence="4" id="KW-1003">Cell membrane</keyword>
<evidence type="ECO:0000256" key="5">
    <source>
        <dbReference type="ARBA" id="ARBA00022692"/>
    </source>
</evidence>
<comment type="similarity">
    <text evidence="2">Belongs to the binding-protein-dependent transport system permease family. HisMQ subfamily.</text>
</comment>
<protein>
    <submittedName>
        <fullName evidence="11">Amino acid ABC transporter membrane protein, PAAT family</fullName>
    </submittedName>
</protein>
<dbReference type="EMBL" id="FOTI01000058">
    <property type="protein sequence ID" value="SFM05790.1"/>
    <property type="molecule type" value="Genomic_DNA"/>
</dbReference>
<feature type="transmembrane region" description="Helical" evidence="9">
    <location>
        <begin position="96"/>
        <end position="115"/>
    </location>
</feature>
<dbReference type="CDD" id="cd06261">
    <property type="entry name" value="TM_PBP2"/>
    <property type="match status" value="1"/>
</dbReference>
<name>A0A1I4MRU7_9FIRM</name>